<reference evidence="2 3" key="1">
    <citation type="submission" date="2020-04" db="EMBL/GenBank/DDBJ databases">
        <title>Description of novel Gluconacetobacter.</title>
        <authorList>
            <person name="Sombolestani A."/>
        </authorList>
    </citation>
    <scope>NUCLEOTIDE SEQUENCE [LARGE SCALE GENOMIC DNA]</scope>
    <source>
        <strain evidence="2 3">LMG 27724</strain>
    </source>
</reference>
<organism evidence="2 3">
    <name type="scientific">Gluconacetobacter asukensis</name>
    <dbReference type="NCBI Taxonomy" id="1017181"/>
    <lineage>
        <taxon>Bacteria</taxon>
        <taxon>Pseudomonadati</taxon>
        <taxon>Pseudomonadota</taxon>
        <taxon>Alphaproteobacteria</taxon>
        <taxon>Acetobacterales</taxon>
        <taxon>Acetobacteraceae</taxon>
        <taxon>Gluconacetobacter</taxon>
    </lineage>
</organism>
<comment type="caution">
    <text evidence="2">The sequence shown here is derived from an EMBL/GenBank/DDBJ whole genome shotgun (WGS) entry which is preliminary data.</text>
</comment>
<gene>
    <name evidence="2" type="ORF">HLH35_05910</name>
</gene>
<dbReference type="EMBL" id="JABEQE010000004">
    <property type="protein sequence ID" value="MBB2171661.1"/>
    <property type="molecule type" value="Genomic_DNA"/>
</dbReference>
<protein>
    <submittedName>
        <fullName evidence="2">Uncharacterized protein</fullName>
    </submittedName>
</protein>
<keyword evidence="3" id="KW-1185">Reference proteome</keyword>
<evidence type="ECO:0000313" key="3">
    <source>
        <dbReference type="Proteomes" id="UP000577891"/>
    </source>
</evidence>
<dbReference type="RefSeq" id="WP_182978273.1">
    <property type="nucleotide sequence ID" value="NZ_BAABGB010000013.1"/>
</dbReference>
<accession>A0A7W4IZ35</accession>
<proteinExistence type="predicted"/>
<sequence>MTGTAPTETRDAVWLSSSEVESHIQDSRPLSSRKTKHAGMTGDHDALAAASCNARAVLRQVALLRGKIGPIATAAQQAAWQISAASGEPK</sequence>
<evidence type="ECO:0000256" key="1">
    <source>
        <dbReference type="SAM" id="MobiDB-lite"/>
    </source>
</evidence>
<dbReference type="Proteomes" id="UP000577891">
    <property type="component" value="Unassembled WGS sequence"/>
</dbReference>
<dbReference type="AlphaFoldDB" id="A0A7W4IZ35"/>
<evidence type="ECO:0000313" key="2">
    <source>
        <dbReference type="EMBL" id="MBB2171661.1"/>
    </source>
</evidence>
<feature type="region of interest" description="Disordered" evidence="1">
    <location>
        <begin position="1"/>
        <end position="40"/>
    </location>
</feature>
<name>A0A7W4IZ35_9PROT</name>